<name>A0A0K8STK0_LYGHE</name>
<evidence type="ECO:0000256" key="5">
    <source>
        <dbReference type="ARBA" id="ARBA00038145"/>
    </source>
</evidence>
<dbReference type="CDD" id="cd00200">
    <property type="entry name" value="WD40"/>
    <property type="match status" value="1"/>
</dbReference>
<sequence>MDYKLLNTIKCQQGAVRKVRFNIDGMYCITCGSDKTLKLWNPHRSLFLKNYSGHGSDVMDACGSSDSRQILSGGSDRAVMVWDVSTGKVLRRFRVHMSTVTCVRFNEESTLGFSGSLDNAVHIWDLKAHNFQPVQTLKDAKDSITSLLVTDHEIVTSSLDCRIRRYDIRSGSLTTDFVGSPIVSANMTQDGQCYIAGLDDSRICLFDKSTGELLNEYSGHNTGDYTIDVAVDRKDKIILAGSTDSAIYCWDLIGSSIVNKLQHEDGTVVHSLHTHPTGAFLMSSTQKFICGERKIYRKMIEDLFTW</sequence>
<dbReference type="PROSITE" id="PS50082">
    <property type="entry name" value="WD_REPEATS_2"/>
    <property type="match status" value="3"/>
</dbReference>
<dbReference type="GO" id="GO:0071013">
    <property type="term" value="C:catalytic step 2 spliceosome"/>
    <property type="evidence" value="ECO:0007669"/>
    <property type="project" value="TreeGrafter"/>
</dbReference>
<dbReference type="InterPro" id="IPR015943">
    <property type="entry name" value="WD40/YVTN_repeat-like_dom_sf"/>
</dbReference>
<dbReference type="GO" id="GO:0000398">
    <property type="term" value="P:mRNA splicing, via spliceosome"/>
    <property type="evidence" value="ECO:0007669"/>
    <property type="project" value="TreeGrafter"/>
</dbReference>
<dbReference type="GO" id="GO:0005737">
    <property type="term" value="C:cytoplasm"/>
    <property type="evidence" value="ECO:0007669"/>
    <property type="project" value="UniProtKB-SubCell"/>
</dbReference>
<keyword evidence="3 8" id="KW-0853">WD repeat</keyword>
<dbReference type="EMBL" id="GBRD01009198">
    <property type="protein sequence ID" value="JAG56623.1"/>
    <property type="molecule type" value="Transcribed_RNA"/>
</dbReference>
<evidence type="ECO:0000256" key="3">
    <source>
        <dbReference type="ARBA" id="ARBA00022574"/>
    </source>
</evidence>
<dbReference type="PROSITE" id="PS50294">
    <property type="entry name" value="WD_REPEATS_REGION"/>
    <property type="match status" value="2"/>
</dbReference>
<feature type="repeat" description="WD" evidence="8">
    <location>
        <begin position="9"/>
        <end position="41"/>
    </location>
</feature>
<reference evidence="9" key="1">
    <citation type="submission" date="2014-09" db="EMBL/GenBank/DDBJ databases">
        <authorList>
            <person name="Magalhaes I.L.F."/>
            <person name="Oliveira U."/>
            <person name="Santos F.R."/>
            <person name="Vidigal T.H.D.A."/>
            <person name="Brescovit A.D."/>
            <person name="Santos A.J."/>
        </authorList>
    </citation>
    <scope>NUCLEOTIDE SEQUENCE</scope>
</reference>
<dbReference type="PANTHER" id="PTHR22842">
    <property type="entry name" value="WD40 REPEAT PROTEIN"/>
    <property type="match status" value="1"/>
</dbReference>
<proteinExistence type="inferred from homology"/>
<dbReference type="PANTHER" id="PTHR22842:SF3">
    <property type="entry name" value="WD REPEAT DOMAIN-CONTAINING PROTEIN 83"/>
    <property type="match status" value="1"/>
</dbReference>
<dbReference type="InterPro" id="IPR051980">
    <property type="entry name" value="WD_repeat_MORG1"/>
</dbReference>
<dbReference type="SMART" id="SM00320">
    <property type="entry name" value="WD40"/>
    <property type="match status" value="6"/>
</dbReference>
<feature type="repeat" description="WD" evidence="8">
    <location>
        <begin position="93"/>
        <end position="127"/>
    </location>
</feature>
<feature type="repeat" description="WD" evidence="8">
    <location>
        <begin position="51"/>
        <end position="92"/>
    </location>
</feature>
<comment type="subcellular location">
    <subcellularLocation>
        <location evidence="1">Cytoplasm</location>
    </subcellularLocation>
</comment>
<dbReference type="Pfam" id="PF00400">
    <property type="entry name" value="WD40"/>
    <property type="match status" value="4"/>
</dbReference>
<dbReference type="PROSITE" id="PS00678">
    <property type="entry name" value="WD_REPEATS_1"/>
    <property type="match status" value="1"/>
</dbReference>
<dbReference type="InterPro" id="IPR001680">
    <property type="entry name" value="WD40_rpt"/>
</dbReference>
<dbReference type="InterPro" id="IPR019775">
    <property type="entry name" value="WD40_repeat_CS"/>
</dbReference>
<evidence type="ECO:0000256" key="8">
    <source>
        <dbReference type="PROSITE-ProRule" id="PRU00221"/>
    </source>
</evidence>
<comment type="similarity">
    <text evidence="5">Belongs to the WD repeat MORG1 family.</text>
</comment>
<evidence type="ECO:0000256" key="6">
    <source>
        <dbReference type="ARBA" id="ARBA00040453"/>
    </source>
</evidence>
<dbReference type="Gene3D" id="2.130.10.10">
    <property type="entry name" value="YVTN repeat-like/Quinoprotein amine dehydrogenase"/>
    <property type="match status" value="1"/>
</dbReference>
<organism evidence="9">
    <name type="scientific">Lygus hesperus</name>
    <name type="common">Western plant bug</name>
    <dbReference type="NCBI Taxonomy" id="30085"/>
    <lineage>
        <taxon>Eukaryota</taxon>
        <taxon>Metazoa</taxon>
        <taxon>Ecdysozoa</taxon>
        <taxon>Arthropoda</taxon>
        <taxon>Hexapoda</taxon>
        <taxon>Insecta</taxon>
        <taxon>Pterygota</taxon>
        <taxon>Neoptera</taxon>
        <taxon>Paraneoptera</taxon>
        <taxon>Hemiptera</taxon>
        <taxon>Heteroptera</taxon>
        <taxon>Panheteroptera</taxon>
        <taxon>Cimicomorpha</taxon>
        <taxon>Miridae</taxon>
        <taxon>Mirini</taxon>
        <taxon>Lygus</taxon>
    </lineage>
</organism>
<accession>A0A0K8STK0</accession>
<keyword evidence="2" id="KW-0963">Cytoplasm</keyword>
<dbReference type="SUPFAM" id="SSF50978">
    <property type="entry name" value="WD40 repeat-like"/>
    <property type="match status" value="1"/>
</dbReference>
<dbReference type="InterPro" id="IPR036322">
    <property type="entry name" value="WD40_repeat_dom_sf"/>
</dbReference>
<dbReference type="InterPro" id="IPR020472">
    <property type="entry name" value="WD40_PAC1"/>
</dbReference>
<dbReference type="EMBL" id="GBRD01009201">
    <property type="protein sequence ID" value="JAG56620.1"/>
    <property type="molecule type" value="Transcribed_RNA"/>
</dbReference>
<protein>
    <recommendedName>
        <fullName evidence="6">WD repeat domain-containing protein 83</fullName>
    </recommendedName>
    <alternativeName>
        <fullName evidence="7">Mitogen-activated protein kinase organizer 1</fullName>
    </alternativeName>
</protein>
<evidence type="ECO:0000256" key="2">
    <source>
        <dbReference type="ARBA" id="ARBA00022490"/>
    </source>
</evidence>
<keyword evidence="4" id="KW-0677">Repeat</keyword>
<evidence type="ECO:0000256" key="4">
    <source>
        <dbReference type="ARBA" id="ARBA00022737"/>
    </source>
</evidence>
<dbReference type="AlphaFoldDB" id="A0A0K8STK0"/>
<evidence type="ECO:0000256" key="7">
    <source>
        <dbReference type="ARBA" id="ARBA00042222"/>
    </source>
</evidence>
<dbReference type="PRINTS" id="PR00320">
    <property type="entry name" value="GPROTEINBRPT"/>
</dbReference>
<evidence type="ECO:0000313" key="9">
    <source>
        <dbReference type="EMBL" id="JAG56623.1"/>
    </source>
</evidence>
<evidence type="ECO:0000256" key="1">
    <source>
        <dbReference type="ARBA" id="ARBA00004496"/>
    </source>
</evidence>